<protein>
    <recommendedName>
        <fullName evidence="5">LRRNT domain-containing protein</fullName>
    </recommendedName>
</protein>
<keyword evidence="2" id="KW-0677">Repeat</keyword>
<dbReference type="FunFam" id="3.80.10.10:FF:000082">
    <property type="entry name" value="Leucine-rich repeat-containing 24"/>
    <property type="match status" value="1"/>
</dbReference>
<evidence type="ECO:0008006" key="5">
    <source>
        <dbReference type="Google" id="ProtNLM"/>
    </source>
</evidence>
<evidence type="ECO:0000256" key="3">
    <source>
        <dbReference type="SAM" id="SignalP"/>
    </source>
</evidence>
<accession>A0A0L8H090</accession>
<evidence type="ECO:0000256" key="2">
    <source>
        <dbReference type="ARBA" id="ARBA00022737"/>
    </source>
</evidence>
<dbReference type="PANTHER" id="PTHR45617">
    <property type="entry name" value="LEUCINE RICH REPEAT FAMILY PROTEIN"/>
    <property type="match status" value="1"/>
</dbReference>
<dbReference type="SUPFAM" id="SSF52058">
    <property type="entry name" value="L domain-like"/>
    <property type="match status" value="1"/>
</dbReference>
<dbReference type="SMART" id="SM00365">
    <property type="entry name" value="LRR_SD22"/>
    <property type="match status" value="5"/>
</dbReference>
<dbReference type="FunFam" id="3.80.10.10:FF:001164">
    <property type="entry name" value="GH01279p"/>
    <property type="match status" value="1"/>
</dbReference>
<keyword evidence="3" id="KW-0732">Signal</keyword>
<dbReference type="InterPro" id="IPR003591">
    <property type="entry name" value="Leu-rich_rpt_typical-subtyp"/>
</dbReference>
<dbReference type="PANTHER" id="PTHR45617:SF181">
    <property type="entry name" value="LP04042P"/>
    <property type="match status" value="1"/>
</dbReference>
<dbReference type="Gene3D" id="3.80.10.10">
    <property type="entry name" value="Ribonuclease Inhibitor"/>
    <property type="match status" value="2"/>
</dbReference>
<proteinExistence type="predicted"/>
<dbReference type="AlphaFoldDB" id="A0A0L8H090"/>
<dbReference type="InterPro" id="IPR032675">
    <property type="entry name" value="LRR_dom_sf"/>
</dbReference>
<dbReference type="OMA" id="EIGHSNI"/>
<dbReference type="Pfam" id="PF13855">
    <property type="entry name" value="LRR_8"/>
    <property type="match status" value="2"/>
</dbReference>
<name>A0A0L8H090_OCTBM</name>
<dbReference type="STRING" id="37653.A0A0L8H090"/>
<evidence type="ECO:0000313" key="4">
    <source>
        <dbReference type="EMBL" id="KOF82210.1"/>
    </source>
</evidence>
<dbReference type="OrthoDB" id="9908558at2759"/>
<dbReference type="PROSITE" id="PS51450">
    <property type="entry name" value="LRR"/>
    <property type="match status" value="7"/>
</dbReference>
<sequence length="458" mass="52546">MFRQNFHVMLTFVLLLYLRLFLEAHAVSDVCKLCECKSQRVSCEYLDLSSVPQNISGTVEYFYLSNNKITKIEDESFRNLLSLESLQLDNNEISNIEKESLKHLSNLEQLYLQNNTISNIEHGTFQGLNSLQILRLCNNSISKIEKETFVNLPELYEIRLSDNKISKIEKESFVNLPKLKEIDLSSNAISSLKQHTFKKLTGLKTLDLSNNKMSSITQETFQNLYSLEDLNLSRNQIQMIEDGAFLFLPNIKKINLIGNKNLKCGYHLPAVVNYMTSTYNRTVDVLGKCLRGLDNEEDEPISIMNHTQSKYYSLFQKNLQCQTCSGMMCNDSEVTNCTGAELVCQYKLSMSGVTLKFERFCSTYRNCLEAMRNNTSTCNEWANGTSCVACCSGNQCNKNDFMDWNNTFEYHLIYTIDRHPISKNCNEYKNHFENVSRAVSRCIFSNAPPLSHTHTCAI</sequence>
<feature type="chain" id="PRO_5005583392" description="LRRNT domain-containing protein" evidence="3">
    <location>
        <begin position="27"/>
        <end position="458"/>
    </location>
</feature>
<dbReference type="SMART" id="SM00369">
    <property type="entry name" value="LRR_TYP"/>
    <property type="match status" value="8"/>
</dbReference>
<dbReference type="PRINTS" id="PR00019">
    <property type="entry name" value="LEURICHRPT"/>
</dbReference>
<dbReference type="EMBL" id="KQ419844">
    <property type="protein sequence ID" value="KOF82210.1"/>
    <property type="molecule type" value="Genomic_DNA"/>
</dbReference>
<organism evidence="4">
    <name type="scientific">Octopus bimaculoides</name>
    <name type="common">California two-spotted octopus</name>
    <dbReference type="NCBI Taxonomy" id="37653"/>
    <lineage>
        <taxon>Eukaryota</taxon>
        <taxon>Metazoa</taxon>
        <taxon>Spiralia</taxon>
        <taxon>Lophotrochozoa</taxon>
        <taxon>Mollusca</taxon>
        <taxon>Cephalopoda</taxon>
        <taxon>Coleoidea</taxon>
        <taxon>Octopodiformes</taxon>
        <taxon>Octopoda</taxon>
        <taxon>Incirrata</taxon>
        <taxon>Octopodidae</taxon>
        <taxon>Octopus</taxon>
    </lineage>
</organism>
<evidence type="ECO:0000256" key="1">
    <source>
        <dbReference type="ARBA" id="ARBA00022614"/>
    </source>
</evidence>
<dbReference type="InterPro" id="IPR001611">
    <property type="entry name" value="Leu-rich_rpt"/>
</dbReference>
<reference evidence="4" key="1">
    <citation type="submission" date="2015-07" db="EMBL/GenBank/DDBJ databases">
        <title>MeaNS - Measles Nucleotide Surveillance Program.</title>
        <authorList>
            <person name="Tran T."/>
            <person name="Druce J."/>
        </authorList>
    </citation>
    <scope>NUCLEOTIDE SEQUENCE</scope>
    <source>
        <strain evidence="4">UCB-OBI-ISO-001</strain>
        <tissue evidence="4">Gonad</tissue>
    </source>
</reference>
<gene>
    <name evidence="4" type="ORF">OCBIM_22025568mg</name>
</gene>
<feature type="signal peptide" evidence="3">
    <location>
        <begin position="1"/>
        <end position="26"/>
    </location>
</feature>
<keyword evidence="1" id="KW-0433">Leucine-rich repeat</keyword>